<evidence type="ECO:0000256" key="6">
    <source>
        <dbReference type="SAM" id="SignalP"/>
    </source>
</evidence>
<dbReference type="NCBIfam" id="TIGR00975">
    <property type="entry name" value="3a0107s03"/>
    <property type="match status" value="1"/>
</dbReference>
<sequence>MSHRLIRSGALRSSAILGASVLVMSLAACGSNDSASSDSSSSASGTESASAESTAEQLSGSLAGAGATSQEAAMEAWKAGYAALQPDVTLSYDAVGSGAGIKQFTDGQVVWAGSDAPLEDDDIAAAESRCGASAWDLPVYISPVAVIFNLDGVASLNLDAKTIAGIFNGTITKWNDAAIAATNPDATLPDLAITPVHRSDDSGTTENFTDYLHQAAPDVWADEAAKAWPISGGESANGTSGVVQAVTAGQGAIGYADASQAGSLGTAALETSGGDFVSFSNETAANAADSATTIEGRDANDIALAVNRVPDDADSYPLVLISYSIVCSTYEDANEAELVKSFVGYQVSEEGQEQASQAAGSAPLSDTLREKVQTALDAIK</sequence>
<organism evidence="8 9">
    <name type="scientific">Schaalia naturae</name>
    <dbReference type="NCBI Taxonomy" id="635203"/>
    <lineage>
        <taxon>Bacteria</taxon>
        <taxon>Bacillati</taxon>
        <taxon>Actinomycetota</taxon>
        <taxon>Actinomycetes</taxon>
        <taxon>Actinomycetales</taxon>
        <taxon>Actinomycetaceae</taxon>
        <taxon>Schaalia</taxon>
    </lineage>
</organism>
<dbReference type="Pfam" id="PF12849">
    <property type="entry name" value="PBP_like_2"/>
    <property type="match status" value="1"/>
</dbReference>
<dbReference type="CDD" id="cd13565">
    <property type="entry name" value="PBP2_PstS"/>
    <property type="match status" value="1"/>
</dbReference>
<keyword evidence="2 4" id="KW-0813">Transport</keyword>
<dbReference type="InterPro" id="IPR024370">
    <property type="entry name" value="PBP_domain"/>
</dbReference>
<dbReference type="InterPro" id="IPR005673">
    <property type="entry name" value="ABC_phos-bd_PstS"/>
</dbReference>
<keyword evidence="6" id="KW-0732">Signal</keyword>
<feature type="signal peptide" evidence="6">
    <location>
        <begin position="1"/>
        <end position="30"/>
    </location>
</feature>
<keyword evidence="9" id="KW-1185">Reference proteome</keyword>
<evidence type="ECO:0000256" key="4">
    <source>
        <dbReference type="PIRNR" id="PIRNR002756"/>
    </source>
</evidence>
<dbReference type="RefSeq" id="WP_380974582.1">
    <property type="nucleotide sequence ID" value="NZ_JBHTEF010000001.1"/>
</dbReference>
<name>A0ABW2SMI8_9ACTO</name>
<gene>
    <name evidence="8" type="primary">pstS</name>
    <name evidence="8" type="ORF">ACFQWG_09040</name>
</gene>
<comment type="similarity">
    <text evidence="1 4">Belongs to the PstS family.</text>
</comment>
<proteinExistence type="inferred from homology"/>
<evidence type="ECO:0000259" key="7">
    <source>
        <dbReference type="Pfam" id="PF12849"/>
    </source>
</evidence>
<feature type="chain" id="PRO_5045299790" description="Phosphate-binding protein" evidence="6">
    <location>
        <begin position="31"/>
        <end position="380"/>
    </location>
</feature>
<keyword evidence="3 4" id="KW-0592">Phosphate transport</keyword>
<dbReference type="Gene3D" id="3.40.190.10">
    <property type="entry name" value="Periplasmic binding protein-like II"/>
    <property type="match status" value="2"/>
</dbReference>
<dbReference type="PANTHER" id="PTHR42996:SF1">
    <property type="entry name" value="PHOSPHATE-BINDING PROTEIN PSTS"/>
    <property type="match status" value="1"/>
</dbReference>
<evidence type="ECO:0000256" key="1">
    <source>
        <dbReference type="ARBA" id="ARBA00008725"/>
    </source>
</evidence>
<dbReference type="PIRSF" id="PIRSF002756">
    <property type="entry name" value="PstS"/>
    <property type="match status" value="1"/>
</dbReference>
<dbReference type="Proteomes" id="UP001596527">
    <property type="component" value="Unassembled WGS sequence"/>
</dbReference>
<dbReference type="PANTHER" id="PTHR42996">
    <property type="entry name" value="PHOSPHATE-BINDING PROTEIN PSTS"/>
    <property type="match status" value="1"/>
</dbReference>
<feature type="region of interest" description="Disordered" evidence="5">
    <location>
        <begin position="34"/>
        <end position="55"/>
    </location>
</feature>
<evidence type="ECO:0000256" key="2">
    <source>
        <dbReference type="ARBA" id="ARBA00022448"/>
    </source>
</evidence>
<protein>
    <recommendedName>
        <fullName evidence="4">Phosphate-binding protein</fullName>
    </recommendedName>
</protein>
<feature type="domain" description="PBP" evidence="7">
    <location>
        <begin position="53"/>
        <end position="350"/>
    </location>
</feature>
<evidence type="ECO:0000256" key="5">
    <source>
        <dbReference type="SAM" id="MobiDB-lite"/>
    </source>
</evidence>
<accession>A0ABW2SMI8</accession>
<dbReference type="InterPro" id="IPR050962">
    <property type="entry name" value="Phosphate-bind_PstS"/>
</dbReference>
<reference evidence="9" key="1">
    <citation type="journal article" date="2019" name="Int. J. Syst. Evol. Microbiol.">
        <title>The Global Catalogue of Microorganisms (GCM) 10K type strain sequencing project: providing services to taxonomists for standard genome sequencing and annotation.</title>
        <authorList>
            <consortium name="The Broad Institute Genomics Platform"/>
            <consortium name="The Broad Institute Genome Sequencing Center for Infectious Disease"/>
            <person name="Wu L."/>
            <person name="Ma J."/>
        </authorList>
    </citation>
    <scope>NUCLEOTIDE SEQUENCE [LARGE SCALE GENOMIC DNA]</scope>
    <source>
        <strain evidence="9">CCUG 56698</strain>
    </source>
</reference>
<dbReference type="PROSITE" id="PS51257">
    <property type="entry name" value="PROKAR_LIPOPROTEIN"/>
    <property type="match status" value="1"/>
</dbReference>
<evidence type="ECO:0000313" key="9">
    <source>
        <dbReference type="Proteomes" id="UP001596527"/>
    </source>
</evidence>
<dbReference type="SUPFAM" id="SSF53850">
    <property type="entry name" value="Periplasmic binding protein-like II"/>
    <property type="match status" value="1"/>
</dbReference>
<comment type="caution">
    <text evidence="8">The sequence shown here is derived from an EMBL/GenBank/DDBJ whole genome shotgun (WGS) entry which is preliminary data.</text>
</comment>
<evidence type="ECO:0000313" key="8">
    <source>
        <dbReference type="EMBL" id="MFC7581339.1"/>
    </source>
</evidence>
<dbReference type="EMBL" id="JBHTEF010000001">
    <property type="protein sequence ID" value="MFC7581339.1"/>
    <property type="molecule type" value="Genomic_DNA"/>
</dbReference>
<evidence type="ECO:0000256" key="3">
    <source>
        <dbReference type="ARBA" id="ARBA00022592"/>
    </source>
</evidence>